<evidence type="ECO:0000256" key="1">
    <source>
        <dbReference type="ARBA" id="ARBA00023015"/>
    </source>
</evidence>
<reference evidence="7" key="1">
    <citation type="submission" date="2023-07" db="EMBL/GenBank/DDBJ databases">
        <title>30 novel species of actinomycetes from the DSMZ collection.</title>
        <authorList>
            <person name="Nouioui I."/>
        </authorList>
    </citation>
    <scope>NUCLEOTIDE SEQUENCE [LARGE SCALE GENOMIC DNA]</scope>
    <source>
        <strain evidence="7">DSM 45834</strain>
    </source>
</reference>
<organism evidence="6 7">
    <name type="scientific">Pseudonocardia charpentierae</name>
    <dbReference type="NCBI Taxonomy" id="3075545"/>
    <lineage>
        <taxon>Bacteria</taxon>
        <taxon>Bacillati</taxon>
        <taxon>Actinomycetota</taxon>
        <taxon>Actinomycetes</taxon>
        <taxon>Pseudonocardiales</taxon>
        <taxon>Pseudonocardiaceae</taxon>
        <taxon>Pseudonocardia</taxon>
    </lineage>
</organism>
<dbReference type="PROSITE" id="PS50977">
    <property type="entry name" value="HTH_TETR_2"/>
    <property type="match status" value="1"/>
</dbReference>
<keyword evidence="1" id="KW-0805">Transcription regulation</keyword>
<dbReference type="Pfam" id="PF02909">
    <property type="entry name" value="TetR_C_1"/>
    <property type="match status" value="1"/>
</dbReference>
<feature type="domain" description="HTH tetR-type" evidence="5">
    <location>
        <begin position="15"/>
        <end position="75"/>
    </location>
</feature>
<evidence type="ECO:0000256" key="2">
    <source>
        <dbReference type="ARBA" id="ARBA00023125"/>
    </source>
</evidence>
<dbReference type="Gene3D" id="1.10.357.10">
    <property type="entry name" value="Tetracycline Repressor, domain 2"/>
    <property type="match status" value="1"/>
</dbReference>
<feature type="DNA-binding region" description="H-T-H motif" evidence="4">
    <location>
        <begin position="38"/>
        <end position="57"/>
    </location>
</feature>
<dbReference type="PANTHER" id="PTHR30055:SF151">
    <property type="entry name" value="TRANSCRIPTIONAL REGULATORY PROTEIN"/>
    <property type="match status" value="1"/>
</dbReference>
<dbReference type="InterPro" id="IPR036271">
    <property type="entry name" value="Tet_transcr_reg_TetR-rel_C_sf"/>
</dbReference>
<name>A0ABU2N4V2_9PSEU</name>
<dbReference type="Gene3D" id="1.10.10.60">
    <property type="entry name" value="Homeodomain-like"/>
    <property type="match status" value="1"/>
</dbReference>
<keyword evidence="3" id="KW-0804">Transcription</keyword>
<dbReference type="InterPro" id="IPR009057">
    <property type="entry name" value="Homeodomain-like_sf"/>
</dbReference>
<dbReference type="Proteomes" id="UP001183202">
    <property type="component" value="Unassembled WGS sequence"/>
</dbReference>
<protein>
    <submittedName>
        <fullName evidence="6">TetR/AcrR family transcriptional regulator C-terminal domain-containing protein</fullName>
    </submittedName>
</protein>
<dbReference type="PANTHER" id="PTHR30055">
    <property type="entry name" value="HTH-TYPE TRANSCRIPTIONAL REGULATOR RUTR"/>
    <property type="match status" value="1"/>
</dbReference>
<dbReference type="InterPro" id="IPR004111">
    <property type="entry name" value="Repressor_TetR_C"/>
</dbReference>
<gene>
    <name evidence="6" type="ORF">RM445_05205</name>
</gene>
<keyword evidence="7" id="KW-1185">Reference proteome</keyword>
<proteinExistence type="predicted"/>
<comment type="caution">
    <text evidence="6">The sequence shown here is derived from an EMBL/GenBank/DDBJ whole genome shotgun (WGS) entry which is preliminary data.</text>
</comment>
<keyword evidence="2 4" id="KW-0238">DNA-binding</keyword>
<evidence type="ECO:0000313" key="6">
    <source>
        <dbReference type="EMBL" id="MDT0348919.1"/>
    </source>
</evidence>
<dbReference type="InterPro" id="IPR001647">
    <property type="entry name" value="HTH_TetR"/>
</dbReference>
<dbReference type="SUPFAM" id="SSF46689">
    <property type="entry name" value="Homeodomain-like"/>
    <property type="match status" value="1"/>
</dbReference>
<accession>A0ABU2N4V2</accession>
<dbReference type="EMBL" id="JAVREJ010000002">
    <property type="protein sequence ID" value="MDT0348919.1"/>
    <property type="molecule type" value="Genomic_DNA"/>
</dbReference>
<sequence>MGGDGDRDERNSRAPLSRERILDAAIAFVDAKGLTALTMRRLGTELGVEAMSLYRYVGGRDDLLEGMVDEMVDRLHLDPDGVRPGPGEGWQAYLQWLAHGVRGLAREHPQVFPLIATRHPAAPWLRPPLRSLRVVEDFLSTLVDRGFTDERAVAAYRAFSSFLLGHLLLEAAVLGSRTAPAVELTDVARSMPTTSSSVDVRDYPLLRRLEDRLSEDHASAEFERALEDLLDRMERELADDLPG</sequence>
<evidence type="ECO:0000313" key="7">
    <source>
        <dbReference type="Proteomes" id="UP001183202"/>
    </source>
</evidence>
<dbReference type="SUPFAM" id="SSF48498">
    <property type="entry name" value="Tetracyclin repressor-like, C-terminal domain"/>
    <property type="match status" value="1"/>
</dbReference>
<dbReference type="RefSeq" id="WP_311554856.1">
    <property type="nucleotide sequence ID" value="NZ_JAVREJ010000002.1"/>
</dbReference>
<dbReference type="Pfam" id="PF00440">
    <property type="entry name" value="TetR_N"/>
    <property type="match status" value="1"/>
</dbReference>
<evidence type="ECO:0000256" key="3">
    <source>
        <dbReference type="ARBA" id="ARBA00023163"/>
    </source>
</evidence>
<evidence type="ECO:0000259" key="5">
    <source>
        <dbReference type="PROSITE" id="PS50977"/>
    </source>
</evidence>
<dbReference type="InterPro" id="IPR050109">
    <property type="entry name" value="HTH-type_TetR-like_transc_reg"/>
</dbReference>
<evidence type="ECO:0000256" key="4">
    <source>
        <dbReference type="PROSITE-ProRule" id="PRU00335"/>
    </source>
</evidence>